<dbReference type="InterPro" id="IPR011530">
    <property type="entry name" value="rRNA_adenine_dimethylase"/>
</dbReference>
<dbReference type="SUPFAM" id="SSF53335">
    <property type="entry name" value="S-adenosyl-L-methionine-dependent methyltransferases"/>
    <property type="match status" value="1"/>
</dbReference>
<keyword evidence="6 9" id="KW-0694">RNA-binding</keyword>
<protein>
    <recommendedName>
        <fullName evidence="10">rRNA adenine N(6)-methyltransferase</fullName>
        <ecNumber evidence="10">2.1.1.-</ecNumber>
    </recommendedName>
</protein>
<evidence type="ECO:0000256" key="6">
    <source>
        <dbReference type="ARBA" id="ARBA00022884"/>
    </source>
</evidence>
<dbReference type="GO" id="GO:0052909">
    <property type="term" value="F:18S rRNA (adenine(1779)-N(6)/adenine(1780)-N(6))-dimethyltransferase activity"/>
    <property type="evidence" value="ECO:0007669"/>
    <property type="project" value="UniProtKB-EC"/>
</dbReference>
<comment type="similarity">
    <text evidence="8 9 10">Belongs to the class I-like SAM-binding methyltransferase superfamily. rRNA adenine N(6)-methyltransferase family.</text>
</comment>
<evidence type="ECO:0000259" key="12">
    <source>
        <dbReference type="SMART" id="SM00650"/>
    </source>
</evidence>
<keyword evidence="4 9" id="KW-0808">Transferase</keyword>
<evidence type="ECO:0000256" key="8">
    <source>
        <dbReference type="ARBA" id="ARBA00061109"/>
    </source>
</evidence>
<feature type="binding site" evidence="9">
    <location>
        <position position="92"/>
    </location>
    <ligand>
        <name>S-adenosyl-L-methionine</name>
        <dbReference type="ChEBI" id="CHEBI:59789"/>
    </ligand>
</feature>
<evidence type="ECO:0000256" key="1">
    <source>
        <dbReference type="ARBA" id="ARBA00002977"/>
    </source>
</evidence>
<feature type="region of interest" description="Disordered" evidence="11">
    <location>
        <begin position="1"/>
        <end position="37"/>
    </location>
</feature>
<keyword evidence="5 9" id="KW-0949">S-adenosyl-L-methionine</keyword>
<dbReference type="PROSITE" id="PS01131">
    <property type="entry name" value="RRNA_A_DIMETH"/>
    <property type="match status" value="1"/>
</dbReference>
<feature type="binding site" evidence="9">
    <location>
        <position position="135"/>
    </location>
    <ligand>
        <name>S-adenosyl-L-methionine</name>
        <dbReference type="ChEBI" id="CHEBI:59789"/>
    </ligand>
</feature>
<evidence type="ECO:0000256" key="9">
    <source>
        <dbReference type="PROSITE-ProRule" id="PRU01026"/>
    </source>
</evidence>
<evidence type="ECO:0000256" key="2">
    <source>
        <dbReference type="ARBA" id="ARBA00022552"/>
    </source>
</evidence>
<evidence type="ECO:0000256" key="7">
    <source>
        <dbReference type="ARBA" id="ARBA00049478"/>
    </source>
</evidence>
<dbReference type="EMBL" id="LN483249">
    <property type="protein sequence ID" value="CDZ97811.1"/>
    <property type="molecule type" value="Genomic_DNA"/>
</dbReference>
<dbReference type="InterPro" id="IPR020596">
    <property type="entry name" value="rRNA_Ade_Mease_Trfase_CS"/>
</dbReference>
<name>A0A0F7SG40_PHARH</name>
<reference evidence="13" key="1">
    <citation type="submission" date="2014-08" db="EMBL/GenBank/DDBJ databases">
        <authorList>
            <person name="Sharma Rahul"/>
            <person name="Thines Marco"/>
        </authorList>
    </citation>
    <scope>NUCLEOTIDE SEQUENCE</scope>
</reference>
<evidence type="ECO:0000256" key="11">
    <source>
        <dbReference type="SAM" id="MobiDB-lite"/>
    </source>
</evidence>
<dbReference type="AlphaFoldDB" id="A0A0F7SG40"/>
<dbReference type="Pfam" id="PF00398">
    <property type="entry name" value="RrnaAD"/>
    <property type="match status" value="1"/>
</dbReference>
<feature type="binding site" evidence="9">
    <location>
        <position position="44"/>
    </location>
    <ligand>
        <name>S-adenosyl-L-methionine</name>
        <dbReference type="ChEBI" id="CHEBI:59789"/>
    </ligand>
</feature>
<feature type="binding site" evidence="9">
    <location>
        <position position="46"/>
    </location>
    <ligand>
        <name>S-adenosyl-L-methionine</name>
        <dbReference type="ChEBI" id="CHEBI:59789"/>
    </ligand>
</feature>
<dbReference type="PANTHER" id="PTHR11727:SF7">
    <property type="entry name" value="DIMETHYLADENOSINE TRANSFERASE-RELATED"/>
    <property type="match status" value="1"/>
</dbReference>
<dbReference type="FunFam" id="3.40.50.150:FF:000007">
    <property type="entry name" value="rRNA adenine N(6)-methyltransferase"/>
    <property type="match status" value="1"/>
</dbReference>
<evidence type="ECO:0000256" key="5">
    <source>
        <dbReference type="ARBA" id="ARBA00022691"/>
    </source>
</evidence>
<evidence type="ECO:0000256" key="10">
    <source>
        <dbReference type="RuleBase" id="RU362106"/>
    </source>
</evidence>
<evidence type="ECO:0000256" key="4">
    <source>
        <dbReference type="ARBA" id="ARBA00022679"/>
    </source>
</evidence>
<dbReference type="Gene3D" id="1.10.8.480">
    <property type="match status" value="1"/>
</dbReference>
<dbReference type="EC" id="2.1.1.-" evidence="10"/>
<feature type="binding site" evidence="9">
    <location>
        <position position="71"/>
    </location>
    <ligand>
        <name>S-adenosyl-L-methionine</name>
        <dbReference type="ChEBI" id="CHEBI:59789"/>
    </ligand>
</feature>
<comment type="function">
    <text evidence="1">Specifically dimethylates two adjacent adenosines in the loop of a conserved hairpin near the 3'-end of 18S rRNA in the 40S particle.</text>
</comment>
<dbReference type="FunFam" id="1.10.8.480:FF:000002">
    <property type="entry name" value="rRNA adenine N(6)-methyltransferase"/>
    <property type="match status" value="1"/>
</dbReference>
<dbReference type="Gene3D" id="3.40.50.150">
    <property type="entry name" value="Vaccinia Virus protein VP39"/>
    <property type="match status" value="1"/>
</dbReference>
<comment type="catalytic activity">
    <reaction evidence="7">
        <text>adenosine(1779)/adenosine(1780) in 18S rRNA + 4 S-adenosyl-L-methionine = N(6)-dimethyladenosine(1779)/N(6)-dimethyladenosine(1780) in 18S rRNA + 4 S-adenosyl-L-homocysteine + 4 H(+)</text>
        <dbReference type="Rhea" id="RHEA:42780"/>
        <dbReference type="Rhea" id="RHEA-COMP:10234"/>
        <dbReference type="Rhea" id="RHEA-COMP:10236"/>
        <dbReference type="ChEBI" id="CHEBI:15378"/>
        <dbReference type="ChEBI" id="CHEBI:57856"/>
        <dbReference type="ChEBI" id="CHEBI:59789"/>
        <dbReference type="ChEBI" id="CHEBI:74411"/>
        <dbReference type="ChEBI" id="CHEBI:74493"/>
        <dbReference type="EC" id="2.1.1.183"/>
    </reaction>
</comment>
<keyword evidence="3 9" id="KW-0489">Methyltransferase</keyword>
<dbReference type="GO" id="GO:0003723">
    <property type="term" value="F:RNA binding"/>
    <property type="evidence" value="ECO:0007669"/>
    <property type="project" value="UniProtKB-UniRule"/>
</dbReference>
<dbReference type="SMART" id="SM00650">
    <property type="entry name" value="rADc"/>
    <property type="match status" value="1"/>
</dbReference>
<keyword evidence="2 10" id="KW-0698">rRNA processing</keyword>
<feature type="binding site" evidence="9">
    <location>
        <position position="120"/>
    </location>
    <ligand>
        <name>S-adenosyl-L-methionine</name>
        <dbReference type="ChEBI" id="CHEBI:59789"/>
    </ligand>
</feature>
<dbReference type="PANTHER" id="PTHR11727">
    <property type="entry name" value="DIMETHYLADENOSINE TRANSFERASE"/>
    <property type="match status" value="1"/>
</dbReference>
<dbReference type="InterPro" id="IPR001737">
    <property type="entry name" value="KsgA/Erm"/>
</dbReference>
<evidence type="ECO:0000313" key="13">
    <source>
        <dbReference type="EMBL" id="CDZ97811.1"/>
    </source>
</evidence>
<dbReference type="InterPro" id="IPR029063">
    <property type="entry name" value="SAM-dependent_MTases_sf"/>
</dbReference>
<evidence type="ECO:0000256" key="3">
    <source>
        <dbReference type="ARBA" id="ARBA00022603"/>
    </source>
</evidence>
<dbReference type="CDD" id="cd02440">
    <property type="entry name" value="AdoMet_MTases"/>
    <property type="match status" value="1"/>
</dbReference>
<dbReference type="InterPro" id="IPR020598">
    <property type="entry name" value="rRNA_Ade_methylase_Trfase_N"/>
</dbReference>
<organism evidence="13">
    <name type="scientific">Phaffia rhodozyma</name>
    <name type="common">Yeast</name>
    <name type="synonym">Xanthophyllomyces dendrorhous</name>
    <dbReference type="NCBI Taxonomy" id="264483"/>
    <lineage>
        <taxon>Eukaryota</taxon>
        <taxon>Fungi</taxon>
        <taxon>Dikarya</taxon>
        <taxon>Basidiomycota</taxon>
        <taxon>Agaricomycotina</taxon>
        <taxon>Tremellomycetes</taxon>
        <taxon>Cystofilobasidiales</taxon>
        <taxon>Mrakiaceae</taxon>
        <taxon>Phaffia</taxon>
    </lineage>
</organism>
<proteinExistence type="inferred from homology"/>
<sequence length="319" mass="35734">MPRATSQKFNQNHSAAARTTKEPKASGGDGSKNPLFNTERFGQHILKNPDVAQSIVDKSFLKPTDVVLEVGPGTGNLTVRILEKCKKVVAVEMDPRMAAELTKRVMGKPEQRKLEIMVGDFVKAELPYFDVCISNTPYQISSPLVFKLLSTRPLPRTCVLMFQREFALRLCAPPGSPMWSRLSANVQLFAKVTHLLKVGKNNFRPAPNVESSVIRMEPKNPPPPVRFEEFDGLGRVVFSRRNKTVRASFGAKGVCEMLESNWKTWLAQKEEMAPSQEFSQTVEEILVETGFADQRAAKMDIDDLLKLLTAFNERGIHFA</sequence>
<dbReference type="NCBIfam" id="TIGR00755">
    <property type="entry name" value="ksgA"/>
    <property type="match status" value="1"/>
</dbReference>
<dbReference type="PROSITE" id="PS51689">
    <property type="entry name" value="SAM_RNA_A_N6_MT"/>
    <property type="match status" value="1"/>
</dbReference>
<feature type="compositionally biased region" description="Polar residues" evidence="11">
    <location>
        <begin position="1"/>
        <end position="14"/>
    </location>
</feature>
<accession>A0A0F7SG40</accession>
<feature type="domain" description="Ribosomal RNA adenine methylase transferase N-terminal" evidence="12">
    <location>
        <begin position="51"/>
        <end position="220"/>
    </location>
</feature>